<sequence>MIIFGVDPGTARVGWAVLSAVGKKMTAKSYGCIETKKTDSPQDRLLIIYNKLLPLLKKHKPKYLSLEELFFATNAKTVMSVGQARGVVILAAAFHKIPVISYSPPSVKLTICGNGRADKKDVQRMVTKLLKLKEIPKPDDTADALAIALTHAYRLNGHTRG</sequence>
<keyword evidence="2 13" id="KW-0963">Cytoplasm</keyword>
<keyword evidence="5 13" id="KW-0255">Endonuclease</keyword>
<keyword evidence="6 13" id="KW-0227">DNA damage</keyword>
<dbReference type="EC" id="3.1.21.10" evidence="13 14"/>
<keyword evidence="8 13" id="KW-0460">Magnesium</keyword>
<feature type="binding site" evidence="13">
    <location>
        <position position="67"/>
    </location>
    <ligand>
        <name>Mg(2+)</name>
        <dbReference type="ChEBI" id="CHEBI:18420"/>
        <label>2</label>
    </ligand>
</feature>
<name>A0A1F6AI27_9BACT</name>
<dbReference type="Pfam" id="PF02075">
    <property type="entry name" value="RuvC"/>
    <property type="match status" value="1"/>
</dbReference>
<comment type="catalytic activity">
    <reaction evidence="12 13">
        <text>Endonucleolytic cleavage at a junction such as a reciprocal single-stranded crossover between two homologous DNA duplexes (Holliday junction).</text>
        <dbReference type="EC" id="3.1.21.10"/>
    </reaction>
</comment>
<dbReference type="Proteomes" id="UP000178759">
    <property type="component" value="Unassembled WGS sequence"/>
</dbReference>
<protein>
    <recommendedName>
        <fullName evidence="13 14">Crossover junction endodeoxyribonuclease RuvC</fullName>
        <ecNumber evidence="13 14">3.1.21.10</ecNumber>
    </recommendedName>
    <alternativeName>
        <fullName evidence="13">Holliday junction nuclease RuvC</fullName>
    </alternativeName>
    <alternativeName>
        <fullName evidence="13">Holliday junction resolvase RuvC</fullName>
    </alternativeName>
</protein>
<dbReference type="GO" id="GO:0006281">
    <property type="term" value="P:DNA repair"/>
    <property type="evidence" value="ECO:0007669"/>
    <property type="project" value="UniProtKB-UniRule"/>
</dbReference>
<comment type="subunit">
    <text evidence="13">Homodimer which binds Holliday junction (HJ) DNA. The HJ becomes 2-fold symmetrical on binding to RuvC with unstacked arms; it has a different conformation from HJ DNA in complex with RuvA. In the full resolvosome a probable DNA-RuvA(4)-RuvB(12)-RuvC(2) complex forms which resolves the HJ.</text>
</comment>
<dbReference type="GO" id="GO:0003677">
    <property type="term" value="F:DNA binding"/>
    <property type="evidence" value="ECO:0007669"/>
    <property type="project" value="UniProtKB-KW"/>
</dbReference>
<evidence type="ECO:0000256" key="5">
    <source>
        <dbReference type="ARBA" id="ARBA00022759"/>
    </source>
</evidence>
<feature type="active site" evidence="13">
    <location>
        <position position="67"/>
    </location>
</feature>
<dbReference type="AlphaFoldDB" id="A0A1F6AI27"/>
<evidence type="ECO:0000256" key="1">
    <source>
        <dbReference type="ARBA" id="ARBA00009518"/>
    </source>
</evidence>
<evidence type="ECO:0000256" key="3">
    <source>
        <dbReference type="ARBA" id="ARBA00022722"/>
    </source>
</evidence>
<evidence type="ECO:0000256" key="10">
    <source>
        <dbReference type="ARBA" id="ARBA00023172"/>
    </source>
</evidence>
<dbReference type="NCBIfam" id="NF000711">
    <property type="entry name" value="PRK00039.2-1"/>
    <property type="match status" value="1"/>
</dbReference>
<comment type="cofactor">
    <cofactor evidence="13">
        <name>Mg(2+)</name>
        <dbReference type="ChEBI" id="CHEBI:18420"/>
    </cofactor>
    <text evidence="13">Binds 2 Mg(2+) ion per subunit.</text>
</comment>
<dbReference type="GO" id="GO:0008821">
    <property type="term" value="F:crossover junction DNA endonuclease activity"/>
    <property type="evidence" value="ECO:0007669"/>
    <property type="project" value="UniProtKB-UniRule"/>
</dbReference>
<evidence type="ECO:0000256" key="9">
    <source>
        <dbReference type="ARBA" id="ARBA00023125"/>
    </source>
</evidence>
<dbReference type="GO" id="GO:0000287">
    <property type="term" value="F:magnesium ion binding"/>
    <property type="evidence" value="ECO:0007669"/>
    <property type="project" value="UniProtKB-UniRule"/>
</dbReference>
<dbReference type="PANTHER" id="PTHR30194">
    <property type="entry name" value="CROSSOVER JUNCTION ENDODEOXYRIBONUCLEASE RUVC"/>
    <property type="match status" value="1"/>
</dbReference>
<evidence type="ECO:0000256" key="2">
    <source>
        <dbReference type="ARBA" id="ARBA00022490"/>
    </source>
</evidence>
<dbReference type="EMBL" id="MFJV01000001">
    <property type="protein sequence ID" value="OGG24384.1"/>
    <property type="molecule type" value="Genomic_DNA"/>
</dbReference>
<organism evidence="15 16">
    <name type="scientific">Candidatus Gottesmanbacteria bacterium RIFCSPLOWO2_01_FULL_43_11b</name>
    <dbReference type="NCBI Taxonomy" id="1798392"/>
    <lineage>
        <taxon>Bacteria</taxon>
        <taxon>Candidatus Gottesmaniibacteriota</taxon>
    </lineage>
</organism>
<evidence type="ECO:0000256" key="4">
    <source>
        <dbReference type="ARBA" id="ARBA00022723"/>
    </source>
</evidence>
<keyword evidence="9 13" id="KW-0238">DNA-binding</keyword>
<dbReference type="STRING" id="1798392.A3A79_04335"/>
<dbReference type="HAMAP" id="MF_00034">
    <property type="entry name" value="RuvC"/>
    <property type="match status" value="1"/>
</dbReference>
<dbReference type="Gene3D" id="3.30.420.10">
    <property type="entry name" value="Ribonuclease H-like superfamily/Ribonuclease H"/>
    <property type="match status" value="1"/>
</dbReference>
<dbReference type="NCBIfam" id="TIGR00228">
    <property type="entry name" value="ruvC"/>
    <property type="match status" value="1"/>
</dbReference>
<reference evidence="15 16" key="1">
    <citation type="journal article" date="2016" name="Nat. Commun.">
        <title>Thousands of microbial genomes shed light on interconnected biogeochemical processes in an aquifer system.</title>
        <authorList>
            <person name="Anantharaman K."/>
            <person name="Brown C.T."/>
            <person name="Hug L.A."/>
            <person name="Sharon I."/>
            <person name="Castelle C.J."/>
            <person name="Probst A.J."/>
            <person name="Thomas B.C."/>
            <person name="Singh A."/>
            <person name="Wilkins M.J."/>
            <person name="Karaoz U."/>
            <person name="Brodie E.L."/>
            <person name="Williams K.H."/>
            <person name="Hubbard S.S."/>
            <person name="Banfield J.F."/>
        </authorList>
    </citation>
    <scope>NUCLEOTIDE SEQUENCE [LARGE SCALE GENOMIC DNA]</scope>
</reference>
<comment type="similarity">
    <text evidence="1 13">Belongs to the RuvC family.</text>
</comment>
<keyword evidence="7 13" id="KW-0378">Hydrolase</keyword>
<feature type="binding site" evidence="13">
    <location>
        <position position="7"/>
    </location>
    <ligand>
        <name>Mg(2+)</name>
        <dbReference type="ChEBI" id="CHEBI:18420"/>
        <label>1</label>
    </ligand>
</feature>
<proteinExistence type="inferred from homology"/>
<keyword evidence="3 13" id="KW-0540">Nuclease</keyword>
<keyword evidence="11 13" id="KW-0234">DNA repair</keyword>
<evidence type="ECO:0000256" key="14">
    <source>
        <dbReference type="NCBIfam" id="TIGR00228"/>
    </source>
</evidence>
<evidence type="ECO:0000256" key="7">
    <source>
        <dbReference type="ARBA" id="ARBA00022801"/>
    </source>
</evidence>
<feature type="active site" evidence="13">
    <location>
        <position position="140"/>
    </location>
</feature>
<evidence type="ECO:0000256" key="6">
    <source>
        <dbReference type="ARBA" id="ARBA00022763"/>
    </source>
</evidence>
<accession>A0A1F6AI27</accession>
<feature type="binding site" evidence="13">
    <location>
        <position position="140"/>
    </location>
    <ligand>
        <name>Mg(2+)</name>
        <dbReference type="ChEBI" id="CHEBI:18420"/>
        <label>1</label>
    </ligand>
</feature>
<evidence type="ECO:0000256" key="8">
    <source>
        <dbReference type="ARBA" id="ARBA00022842"/>
    </source>
</evidence>
<evidence type="ECO:0000313" key="15">
    <source>
        <dbReference type="EMBL" id="OGG24384.1"/>
    </source>
</evidence>
<keyword evidence="10 13" id="KW-0233">DNA recombination</keyword>
<comment type="function">
    <text evidence="13">The RuvA-RuvB-RuvC complex processes Holliday junction (HJ) DNA during genetic recombination and DNA repair. Endonuclease that resolves HJ intermediates. Cleaves cruciform DNA by making single-stranded nicks across the HJ at symmetrical positions within the homologous arms, yielding a 5'-phosphate and a 3'-hydroxyl group; requires a central core of homology in the junction. The consensus cleavage sequence is 5'-(A/T)TT(C/G)-3'. Cleavage occurs on the 3'-side of the TT dinucleotide at the point of strand exchange. HJ branch migration catalyzed by RuvA-RuvB allows RuvC to scan DNA until it finds its consensus sequence, where it cleaves and resolves the cruciform DNA.</text>
</comment>
<evidence type="ECO:0000256" key="11">
    <source>
        <dbReference type="ARBA" id="ARBA00023204"/>
    </source>
</evidence>
<feature type="active site" evidence="13">
    <location>
        <position position="7"/>
    </location>
</feature>
<keyword evidence="4 13" id="KW-0479">Metal-binding</keyword>
<evidence type="ECO:0000256" key="12">
    <source>
        <dbReference type="ARBA" id="ARBA00029354"/>
    </source>
</evidence>
<dbReference type="CDD" id="cd16962">
    <property type="entry name" value="RuvC"/>
    <property type="match status" value="1"/>
</dbReference>
<evidence type="ECO:0000313" key="16">
    <source>
        <dbReference type="Proteomes" id="UP000178759"/>
    </source>
</evidence>
<dbReference type="InterPro" id="IPR036397">
    <property type="entry name" value="RNaseH_sf"/>
</dbReference>
<dbReference type="PRINTS" id="PR00696">
    <property type="entry name" value="RSOLVASERUVC"/>
</dbReference>
<dbReference type="GO" id="GO:0006310">
    <property type="term" value="P:DNA recombination"/>
    <property type="evidence" value="ECO:0007669"/>
    <property type="project" value="UniProtKB-UniRule"/>
</dbReference>
<dbReference type="InterPro" id="IPR012337">
    <property type="entry name" value="RNaseH-like_sf"/>
</dbReference>
<comment type="subcellular location">
    <subcellularLocation>
        <location evidence="13">Cytoplasm</location>
    </subcellularLocation>
</comment>
<dbReference type="FunFam" id="3.30.420.10:FF:000002">
    <property type="entry name" value="Crossover junction endodeoxyribonuclease RuvC"/>
    <property type="match status" value="1"/>
</dbReference>
<dbReference type="SUPFAM" id="SSF53098">
    <property type="entry name" value="Ribonuclease H-like"/>
    <property type="match status" value="1"/>
</dbReference>
<dbReference type="GO" id="GO:0048476">
    <property type="term" value="C:Holliday junction resolvase complex"/>
    <property type="evidence" value="ECO:0007669"/>
    <property type="project" value="UniProtKB-UniRule"/>
</dbReference>
<comment type="caution">
    <text evidence="15">The sequence shown here is derived from an EMBL/GenBank/DDBJ whole genome shotgun (WGS) entry which is preliminary data.</text>
</comment>
<dbReference type="GO" id="GO:0005737">
    <property type="term" value="C:cytoplasm"/>
    <property type="evidence" value="ECO:0007669"/>
    <property type="project" value="UniProtKB-SubCell"/>
</dbReference>
<dbReference type="InterPro" id="IPR002176">
    <property type="entry name" value="X-over_junc_endoDNase_RuvC"/>
</dbReference>
<gene>
    <name evidence="13" type="primary">ruvC</name>
    <name evidence="15" type="ORF">A3A79_04335</name>
</gene>
<evidence type="ECO:0000256" key="13">
    <source>
        <dbReference type="HAMAP-Rule" id="MF_00034"/>
    </source>
</evidence>
<dbReference type="PANTHER" id="PTHR30194:SF3">
    <property type="entry name" value="CROSSOVER JUNCTION ENDODEOXYRIBONUCLEASE RUVC"/>
    <property type="match status" value="1"/>
</dbReference>